<organism evidence="24 25">
    <name type="scientific">Gambusia affinis</name>
    <name type="common">Western mosquitofish</name>
    <name type="synonym">Heterandria affinis</name>
    <dbReference type="NCBI Taxonomy" id="33528"/>
    <lineage>
        <taxon>Eukaryota</taxon>
        <taxon>Metazoa</taxon>
        <taxon>Chordata</taxon>
        <taxon>Craniata</taxon>
        <taxon>Vertebrata</taxon>
        <taxon>Euteleostomi</taxon>
        <taxon>Actinopterygii</taxon>
        <taxon>Neopterygii</taxon>
        <taxon>Teleostei</taxon>
        <taxon>Neoteleostei</taxon>
        <taxon>Acanthomorphata</taxon>
        <taxon>Ovalentaria</taxon>
        <taxon>Atherinomorphae</taxon>
        <taxon>Cyprinodontiformes</taxon>
        <taxon>Poeciliidae</taxon>
        <taxon>Poeciliinae</taxon>
        <taxon>Gambusia</taxon>
    </lineage>
</organism>
<dbReference type="SUPFAM" id="SSF50985">
    <property type="entry name" value="RCC1/BLIP-II"/>
    <property type="match status" value="1"/>
</dbReference>
<evidence type="ECO:0000259" key="23">
    <source>
        <dbReference type="Pfam" id="PF25390"/>
    </source>
</evidence>
<evidence type="ECO:0000256" key="3">
    <source>
        <dbReference type="ARBA" id="ARBA00004555"/>
    </source>
</evidence>
<feature type="compositionally biased region" description="Basic and acidic residues" evidence="22">
    <location>
        <begin position="786"/>
        <end position="795"/>
    </location>
</feature>
<dbReference type="GO" id="GO:0030030">
    <property type="term" value="P:cell projection organization"/>
    <property type="evidence" value="ECO:0007669"/>
    <property type="project" value="UniProtKB-KW"/>
</dbReference>
<feature type="compositionally biased region" description="Acidic residues" evidence="22">
    <location>
        <begin position="1247"/>
        <end position="1279"/>
    </location>
</feature>
<feature type="region of interest" description="Disordered" evidence="22">
    <location>
        <begin position="464"/>
        <end position="602"/>
    </location>
</feature>
<evidence type="ECO:0000313" key="24">
    <source>
        <dbReference type="EMBL" id="PWA31468.1"/>
    </source>
</evidence>
<dbReference type="GO" id="GO:0005794">
    <property type="term" value="C:Golgi apparatus"/>
    <property type="evidence" value="ECO:0007669"/>
    <property type="project" value="UniProtKB-SubCell"/>
</dbReference>
<feature type="repeat" description="RCC1" evidence="21">
    <location>
        <begin position="315"/>
        <end position="368"/>
    </location>
</feature>
<feature type="domain" description="RCC1-like" evidence="23">
    <location>
        <begin position="28"/>
        <end position="291"/>
    </location>
</feature>
<dbReference type="Proteomes" id="UP000250572">
    <property type="component" value="Unassembled WGS sequence"/>
</dbReference>
<sequence length="1606" mass="177836">MPGRTDADIPETGAIFAFGKSSFADDVPSQFWLKNDRPVEICCGKEHSAVITENGRLLMFGGNTGGQLGLKIKADAKKPTSVKALKPEKVKLVACGRDHTLVCTFQHSVCGAGRNQNGQLGSGHKKNTKSFQLLRPFCESAPVKMLAAGSSTSAALTEEGRLFMWGDNSVGQIGLGDQVFAAEPRELNVGQAVMWVSCGHRHSAFVTAHGGLYTFGESANGRLGVQVGQLANHRVPQQVQGIMGSVIQVCCGGEHTVALTEDDVYTFGRGQYGQLGHGTFEFELHLPKPLERFHNSSARRIACGENHTAVITNAGLLYTFGDGRYGKLGLQQENFINQFSPTLCTRFLKYSVQSVSCGGHHTLVLAVPRPATQSQGGESQKDAAITDFFWDSDDPENLFKDSPMDPAPVVPLSALAARARHRKQKSFVELFGELPQNPPRPNSGFLSTSWQTSRNIPNLKQLLKDAPAPTHSPKAAPASPLLSPRSQSVSSKPSSPRSQSSLSCRSRASTAVSSRSKSKRLPSSVSSSTSRANHNSSSPAYSEKAERSAARRALNENPSDAFPPNKPCSPDRPLIRVYDNNLDRKRPQTKGEARRGQLISQDVEDERNHVDFLPYMETRTGRVQIAKEPEVHGDQKSGQSPPKDLKAEVLAGSNSRKEEELSLESRRKKARVTSQDRQNVNTSKTKPPEVRDGQSKLYRIKSTKHDKKSATTQQPVSITITKVSKKGEKDQLTEHSFKKELKMTPKRRNMSSSSGKISSTLKVTGNKETISENISKDDAVIQNEGTDLKSAEVKKQQGKRRLKSNPTKKKVERTLRNIQNTAVPIKSQKLEAAEITKPPQAESSSVKSTPVKVIKPKPDKNQSKHAEKPAEGKSNKKGDKDGLIYAKSTRGETEGRTSERQNLTKQKKKEKEEEPKVKQRKRGKEDGADVNSERNSKAKPRIKTTQASSQISSDHDASEVSSSALSSQSPTRTRALSVSKAKSLQSSDRRPAETLAPETQRTENEDLQEGKQTWGEILSDAAFLLPAAGVAGAAIGLLSEAVTRVEAFRADSDRAASPEPETPKVKQFAKQSATMHPSFSASLHSDSEERDDSTQKDAQVSILSDLGNNAHEEEFNDPSEQEPAELIRKEETFENKEGEEEGSEEDDDSKMTETNTGEDEEALGSDVESKNEDEEGESSEAAGESEPGDDDERDSESEGEESEGKTSSSVQEEGEESNKSDTKDAESEEDESSMETGEGVSHSEASEAAEEDEGGSEEQSDDEGKGEEDSEVSEDEEEKSSEGSEREHSESEEEEEEEESEESKQSDEEQETEKEESGGEGEEVSDEEEEGELSSSDEEAEQEATEDEEEEQGSTENEEDEGTDEESKSEEEEQSMEEDEEGKEESISASEEEEESEDDHEEESSEEKGKESEEEEEIDEEEEEEEEEGAEEEEEEEEQMDKVEEEEEEEEQMEENEEEEEEEEQTDKVEEEEEEEEQMEENEEEEEDEQEEEEEQTEKGEVEEEEEEEEEEEQMEDEEEEEEGEEEEEEEEDEEEVQETAKKQKKKDKSTSSKGVEPPSSSSLSGKRREAPRPAPRSKQRDGEEKKPEESKQFWNDVLPQYLDLQ</sequence>
<keyword evidence="12" id="KW-0282">Flagellum</keyword>
<dbReference type="EMBL" id="NHOQ01000293">
    <property type="protein sequence ID" value="PWA31468.1"/>
    <property type="molecule type" value="Genomic_DNA"/>
</dbReference>
<evidence type="ECO:0000256" key="21">
    <source>
        <dbReference type="PROSITE-ProRule" id="PRU00235"/>
    </source>
</evidence>
<feature type="compositionally biased region" description="Polar residues" evidence="22">
    <location>
        <begin position="760"/>
        <end position="773"/>
    </location>
</feature>
<feature type="compositionally biased region" description="Acidic residues" evidence="22">
    <location>
        <begin position="1308"/>
        <end position="1383"/>
    </location>
</feature>
<feature type="compositionally biased region" description="Basic and acidic residues" evidence="22">
    <location>
        <begin position="1125"/>
        <end position="1136"/>
    </location>
</feature>
<dbReference type="Pfam" id="PF00415">
    <property type="entry name" value="RCC1"/>
    <property type="match status" value="1"/>
</dbReference>
<feature type="compositionally biased region" description="Basic and acidic residues" evidence="22">
    <location>
        <begin position="1280"/>
        <end position="1289"/>
    </location>
</feature>
<keyword evidence="8" id="KW-0716">Sensory transduction</keyword>
<evidence type="ECO:0000256" key="11">
    <source>
        <dbReference type="ARBA" id="ARBA00022794"/>
    </source>
</evidence>
<dbReference type="OMA" id="SIRHIAC"/>
<feature type="compositionally biased region" description="Basic and acidic residues" evidence="22">
    <location>
        <begin position="909"/>
        <end position="936"/>
    </location>
</feature>
<dbReference type="InterPro" id="IPR058923">
    <property type="entry name" value="RCC1-like_dom"/>
</dbReference>
<feature type="compositionally biased region" description="Acidic residues" evidence="22">
    <location>
        <begin position="1412"/>
        <end position="1538"/>
    </location>
</feature>
<dbReference type="InterPro" id="IPR051709">
    <property type="entry name" value="Ub-ligase/GTPase-reg"/>
</dbReference>
<feature type="compositionally biased region" description="Acidic residues" evidence="22">
    <location>
        <begin position="1290"/>
        <end position="1301"/>
    </location>
</feature>
<keyword evidence="16" id="KW-0966">Cell projection</keyword>
<feature type="compositionally biased region" description="Basic and acidic residues" evidence="22">
    <location>
        <begin position="856"/>
        <end position="882"/>
    </location>
</feature>
<dbReference type="Gene3D" id="2.130.10.30">
    <property type="entry name" value="Regulator of chromosome condensation 1/beta-lactamase-inhibitor protein II"/>
    <property type="match status" value="1"/>
</dbReference>
<evidence type="ECO:0000256" key="10">
    <source>
        <dbReference type="ARBA" id="ARBA00022737"/>
    </source>
</evidence>
<evidence type="ECO:0000256" key="19">
    <source>
        <dbReference type="ARBA" id="ARBA00023305"/>
    </source>
</evidence>
<dbReference type="PANTHER" id="PTHR45622">
    <property type="entry name" value="UBIQUITIN-PROTEIN LIGASE E3A-RELATED"/>
    <property type="match status" value="1"/>
</dbReference>
<keyword evidence="25" id="KW-1185">Reference proteome</keyword>
<evidence type="ECO:0000256" key="13">
    <source>
        <dbReference type="ARBA" id="ARBA00023034"/>
    </source>
</evidence>
<evidence type="ECO:0000256" key="1">
    <source>
        <dbReference type="ARBA" id="ARBA00004120"/>
    </source>
</evidence>
<dbReference type="PANTHER" id="PTHR45622:SF75">
    <property type="entry name" value="X-LINKED RETINITIS PIGMENTOSA GTPASE REGULATOR"/>
    <property type="match status" value="1"/>
</dbReference>
<feature type="compositionally biased region" description="Basic residues" evidence="22">
    <location>
        <begin position="698"/>
        <end position="707"/>
    </location>
</feature>
<feature type="compositionally biased region" description="Acidic residues" evidence="22">
    <location>
        <begin position="1137"/>
        <end position="1148"/>
    </location>
</feature>
<feature type="compositionally biased region" description="Acidic residues" evidence="22">
    <location>
        <begin position="1186"/>
        <end position="1201"/>
    </location>
</feature>
<feature type="region of interest" description="Disordered" evidence="22">
    <location>
        <begin position="1051"/>
        <end position="1606"/>
    </location>
</feature>
<feature type="repeat" description="RCC1" evidence="21">
    <location>
        <begin position="210"/>
        <end position="262"/>
    </location>
</feature>
<feature type="compositionally biased region" description="Basic and acidic residues" evidence="22">
    <location>
        <begin position="889"/>
        <end position="899"/>
    </location>
</feature>
<feature type="compositionally biased region" description="Basic residues" evidence="22">
    <location>
        <begin position="796"/>
        <end position="811"/>
    </location>
</feature>
<reference evidence="24 25" key="1">
    <citation type="journal article" date="2018" name="G3 (Bethesda)">
        <title>A High-Quality Reference Genome for the Invasive Mosquitofish Gambusia affinis Using a Chicago Library.</title>
        <authorList>
            <person name="Hoffberg S.L."/>
            <person name="Troendle N.J."/>
            <person name="Glenn T.C."/>
            <person name="Mahmud O."/>
            <person name="Louha S."/>
            <person name="Chalopin D."/>
            <person name="Bennetzen J.L."/>
            <person name="Mauricio R."/>
        </authorList>
    </citation>
    <scope>NUCLEOTIDE SEQUENCE [LARGE SCALE GENOMIC DNA]</scope>
    <source>
        <strain evidence="24">NE01/NJP1002.9</strain>
        <tissue evidence="24">Muscle</tissue>
    </source>
</reference>
<feature type="compositionally biased region" description="Low complexity" evidence="22">
    <location>
        <begin position="1234"/>
        <end position="1243"/>
    </location>
</feature>
<feature type="compositionally biased region" description="Basic and acidic residues" evidence="22">
    <location>
        <begin position="1051"/>
        <end position="1064"/>
    </location>
</feature>
<keyword evidence="6" id="KW-0963">Cytoplasm</keyword>
<feature type="compositionally biased region" description="Basic and acidic residues" evidence="22">
    <location>
        <begin position="725"/>
        <end position="743"/>
    </location>
</feature>
<keyword evidence="10" id="KW-0677">Repeat</keyword>
<comment type="subcellular location">
    <subcellularLocation>
        <location evidence="1">Cytoplasm</location>
        <location evidence="1">Cytoskeleton</location>
        <location evidence="1">Cilium basal body</location>
    </subcellularLocation>
    <subcellularLocation>
        <location evidence="4">Cytoplasm</location>
        <location evidence="4">Cytoskeleton</location>
        <location evidence="4">Flagellum axoneme</location>
    </subcellularLocation>
    <subcellularLocation>
        <location evidence="2">Cytoplasm</location>
        <location evidence="2">Cytoskeleton</location>
        <location evidence="2">Microtubule organizing center</location>
        <location evidence="2">Centrosome</location>
    </subcellularLocation>
    <subcellularLocation>
        <location evidence="3">Golgi apparatus</location>
    </subcellularLocation>
</comment>
<evidence type="ECO:0000256" key="18">
    <source>
        <dbReference type="ARBA" id="ARBA00023289"/>
    </source>
</evidence>
<dbReference type="PRINTS" id="PR00633">
    <property type="entry name" value="RCCNDNSATION"/>
</dbReference>
<feature type="compositionally biased region" description="Polar residues" evidence="22">
    <location>
        <begin position="672"/>
        <end position="685"/>
    </location>
</feature>
<keyword evidence="9" id="KW-0344">Guanine-nucleotide releasing factor</keyword>
<feature type="compositionally biased region" description="Acidic residues" evidence="22">
    <location>
        <begin position="1390"/>
        <end position="1405"/>
    </location>
</feature>
<evidence type="ECO:0000256" key="15">
    <source>
        <dbReference type="ARBA" id="ARBA00023212"/>
    </source>
</evidence>
<name>A0A315W6F4_GAMAF</name>
<dbReference type="GO" id="GO:0005813">
    <property type="term" value="C:centrosome"/>
    <property type="evidence" value="ECO:0007669"/>
    <property type="project" value="UniProtKB-SubCell"/>
</dbReference>
<evidence type="ECO:0000256" key="5">
    <source>
        <dbReference type="ARBA" id="ARBA00022481"/>
    </source>
</evidence>
<feature type="compositionally biased region" description="Low complexity" evidence="22">
    <location>
        <begin position="472"/>
        <end position="542"/>
    </location>
</feature>
<keyword evidence="19" id="KW-0844">Vision</keyword>
<dbReference type="PROSITE" id="PS00626">
    <property type="entry name" value="RCC1_2"/>
    <property type="match status" value="5"/>
</dbReference>
<evidence type="ECO:0000256" key="17">
    <source>
        <dbReference type="ARBA" id="ARBA00023288"/>
    </source>
</evidence>
<evidence type="ECO:0000256" key="16">
    <source>
        <dbReference type="ARBA" id="ARBA00023273"/>
    </source>
</evidence>
<feature type="region of interest" description="Disordered" evidence="22">
    <location>
        <begin position="431"/>
        <end position="450"/>
    </location>
</feature>
<evidence type="ECO:0000256" key="9">
    <source>
        <dbReference type="ARBA" id="ARBA00022658"/>
    </source>
</evidence>
<feature type="compositionally biased region" description="Polar residues" evidence="22">
    <location>
        <begin position="970"/>
        <end position="986"/>
    </location>
</feature>
<evidence type="ECO:0000256" key="20">
    <source>
        <dbReference type="ARBA" id="ARBA00073293"/>
    </source>
</evidence>
<evidence type="ECO:0000256" key="14">
    <source>
        <dbReference type="ARBA" id="ARBA00023069"/>
    </source>
</evidence>
<dbReference type="InterPro" id="IPR009091">
    <property type="entry name" value="RCC1/BLIP-II"/>
</dbReference>
<feature type="repeat" description="RCC1" evidence="21">
    <location>
        <begin position="55"/>
        <end position="106"/>
    </location>
</feature>
<keyword evidence="13" id="KW-0333">Golgi apparatus</keyword>
<evidence type="ECO:0000256" key="4">
    <source>
        <dbReference type="ARBA" id="ARBA00004611"/>
    </source>
</evidence>
<evidence type="ECO:0000256" key="12">
    <source>
        <dbReference type="ARBA" id="ARBA00022846"/>
    </source>
</evidence>
<keyword evidence="5" id="KW-0488">Methylation</keyword>
<feature type="compositionally biased region" description="Polar residues" evidence="22">
    <location>
        <begin position="1069"/>
        <end position="1084"/>
    </location>
</feature>
<dbReference type="GO" id="GO:0005085">
    <property type="term" value="F:guanyl-nucleotide exchange factor activity"/>
    <property type="evidence" value="ECO:0007669"/>
    <property type="project" value="UniProtKB-KW"/>
</dbReference>
<proteinExistence type="predicted"/>
<feature type="compositionally biased region" description="Basic and acidic residues" evidence="22">
    <location>
        <begin position="1579"/>
        <end position="1592"/>
    </location>
</feature>
<dbReference type="FunFam" id="2.130.10.30:FF:000013">
    <property type="entry name" value="Retinitis pigmentosa GTPase regulator isoform 1"/>
    <property type="match status" value="1"/>
</dbReference>
<keyword evidence="7" id="KW-0597">Phosphoprotein</keyword>
<feature type="compositionally biased region" description="Low complexity" evidence="22">
    <location>
        <begin position="959"/>
        <end position="969"/>
    </location>
</feature>
<dbReference type="InterPro" id="IPR000408">
    <property type="entry name" value="Reg_chr_condens"/>
</dbReference>
<dbReference type="Pfam" id="PF25390">
    <property type="entry name" value="WD40_RLD"/>
    <property type="match status" value="1"/>
</dbReference>
<feature type="compositionally biased region" description="Polar residues" evidence="22">
    <location>
        <begin position="710"/>
        <end position="722"/>
    </location>
</feature>
<dbReference type="GO" id="GO:0005929">
    <property type="term" value="C:cilium"/>
    <property type="evidence" value="ECO:0007669"/>
    <property type="project" value="UniProtKB-ARBA"/>
</dbReference>
<feature type="repeat" description="RCC1" evidence="21">
    <location>
        <begin position="160"/>
        <end position="209"/>
    </location>
</feature>
<dbReference type="PROSITE" id="PS50012">
    <property type="entry name" value="RCC1_3"/>
    <property type="match status" value="5"/>
</dbReference>
<comment type="caution">
    <text evidence="24">The sequence shown here is derived from an EMBL/GenBank/DDBJ whole genome shotgun (WGS) entry which is preliminary data.</text>
</comment>
<keyword evidence="18" id="KW-0636">Prenylation</keyword>
<dbReference type="STRING" id="33528.ENSGAFP00000031581"/>
<feature type="compositionally biased region" description="Basic and acidic residues" evidence="22">
    <location>
        <begin position="1216"/>
        <end position="1225"/>
    </location>
</feature>
<evidence type="ECO:0000256" key="22">
    <source>
        <dbReference type="SAM" id="MobiDB-lite"/>
    </source>
</evidence>
<keyword evidence="11" id="KW-0970">Cilium biogenesis/degradation</keyword>
<accession>A0A315W6F4</accession>
<feature type="region of interest" description="Disordered" evidence="22">
    <location>
        <begin position="627"/>
        <end position="1013"/>
    </location>
</feature>
<dbReference type="GO" id="GO:0007601">
    <property type="term" value="P:visual perception"/>
    <property type="evidence" value="ECO:0007669"/>
    <property type="project" value="UniProtKB-KW"/>
</dbReference>
<protein>
    <recommendedName>
        <fullName evidence="20">X-linked retinitis pigmentosa GTPase regulator</fullName>
    </recommendedName>
</protein>
<evidence type="ECO:0000256" key="7">
    <source>
        <dbReference type="ARBA" id="ARBA00022553"/>
    </source>
</evidence>
<evidence type="ECO:0000256" key="8">
    <source>
        <dbReference type="ARBA" id="ARBA00022606"/>
    </source>
</evidence>
<keyword evidence="17" id="KW-0449">Lipoprotein</keyword>
<keyword evidence="15" id="KW-0206">Cytoskeleton</keyword>
<gene>
    <name evidence="24" type="ORF">CCH79_00002637</name>
</gene>
<evidence type="ECO:0000256" key="6">
    <source>
        <dbReference type="ARBA" id="ARBA00022490"/>
    </source>
</evidence>
<evidence type="ECO:0000256" key="2">
    <source>
        <dbReference type="ARBA" id="ARBA00004300"/>
    </source>
</evidence>
<evidence type="ECO:0000313" key="25">
    <source>
        <dbReference type="Proteomes" id="UP000250572"/>
    </source>
</evidence>
<keyword evidence="14" id="KW-0969">Cilium</keyword>
<feature type="compositionally biased region" description="Acidic residues" evidence="22">
    <location>
        <begin position="1114"/>
        <end position="1123"/>
    </location>
</feature>
<feature type="compositionally biased region" description="Basic and acidic residues" evidence="22">
    <location>
        <begin position="655"/>
        <end position="665"/>
    </location>
</feature>
<feature type="repeat" description="RCC1" evidence="21">
    <location>
        <begin position="262"/>
        <end position="314"/>
    </location>
</feature>
<feature type="compositionally biased region" description="Basic and acidic residues" evidence="22">
    <location>
        <begin position="581"/>
        <end position="595"/>
    </location>
</feature>
<feature type="compositionally biased region" description="Low complexity" evidence="22">
    <location>
        <begin position="1552"/>
        <end position="1565"/>
    </location>
</feature>